<evidence type="ECO:0000313" key="2">
    <source>
        <dbReference type="EMBL" id="KAK9916704.1"/>
    </source>
</evidence>
<feature type="region of interest" description="Disordered" evidence="1">
    <location>
        <begin position="198"/>
        <end position="331"/>
    </location>
</feature>
<gene>
    <name evidence="2" type="ORF">WJX75_006008</name>
</gene>
<feature type="compositionally biased region" description="Basic and acidic residues" evidence="1">
    <location>
        <begin position="280"/>
        <end position="290"/>
    </location>
</feature>
<evidence type="ECO:0000256" key="1">
    <source>
        <dbReference type="SAM" id="MobiDB-lite"/>
    </source>
</evidence>
<keyword evidence="3" id="KW-1185">Reference proteome</keyword>
<dbReference type="Proteomes" id="UP001491310">
    <property type="component" value="Unassembled WGS sequence"/>
</dbReference>
<name>A0ABR2YXS8_9CHLO</name>
<feature type="compositionally biased region" description="Low complexity" evidence="1">
    <location>
        <begin position="146"/>
        <end position="162"/>
    </location>
</feature>
<proteinExistence type="predicted"/>
<sequence>MRRPRENVAGRATKMERNILDVGGEENLASPDGTPPSNGLAEEAFRSATPTYYRRGPGWLGTDYVPDARPTKTPGVLVEGHGNGNGDATEGSDIVGLMEAIWFGPRSSSYGTSGSSGFSGFHDSATSMSNGRGGRARALDKGLAGTGDSNTSSNRSRNSNGSVASTGHTAEAEKQQLAVDAHAQRQNDGGKLLTALQEASAAASTAQQQEDRAQSCKAASTRGPQGGERGNDWLGTWAKRQVHYKQPPPPSLPAHIPGTPQASDRSVPRRAAGCEGGSDGAKRNSSEEPMRTVSNTDGGDETAGAAKGEGEAGADQPTGRSEESDTLGDDDEKLRQAAWRWRFNRRWAQEQARQMDPEYGLQAGDEDGWDEALGYMDACGPGWHLQIARTTSDDGLANSSLISHASGLSNCFLGDSQHSRTLAATGDGSGMGEATKGIVQVARKAANLYEHQQAIEDQVRERWDTASHAGMNWAGQELPAVQIDKFGRFPFVLVKLSDRLAGSKLLVRGKNGRSEMQLVSTVTKEVLGVTSRGRLPQASVTLMGSGYMEWSRERDRVINVSAGKVVAGLDNSIHSKEDVARLTAALTRASLPMHYRVIIEGEKVS</sequence>
<feature type="region of interest" description="Disordered" evidence="1">
    <location>
        <begin position="22"/>
        <end position="41"/>
    </location>
</feature>
<organism evidence="2 3">
    <name type="scientific">Coccomyxa subellipsoidea</name>
    <dbReference type="NCBI Taxonomy" id="248742"/>
    <lineage>
        <taxon>Eukaryota</taxon>
        <taxon>Viridiplantae</taxon>
        <taxon>Chlorophyta</taxon>
        <taxon>core chlorophytes</taxon>
        <taxon>Trebouxiophyceae</taxon>
        <taxon>Trebouxiophyceae incertae sedis</taxon>
        <taxon>Coccomyxaceae</taxon>
        <taxon>Coccomyxa</taxon>
    </lineage>
</organism>
<feature type="region of interest" description="Disordered" evidence="1">
    <location>
        <begin position="126"/>
        <end position="186"/>
    </location>
</feature>
<feature type="region of interest" description="Disordered" evidence="1">
    <location>
        <begin position="64"/>
        <end position="90"/>
    </location>
</feature>
<reference evidence="2 3" key="1">
    <citation type="journal article" date="2024" name="Nat. Commun.">
        <title>Phylogenomics reveals the evolutionary origins of lichenization in chlorophyte algae.</title>
        <authorList>
            <person name="Puginier C."/>
            <person name="Libourel C."/>
            <person name="Otte J."/>
            <person name="Skaloud P."/>
            <person name="Haon M."/>
            <person name="Grisel S."/>
            <person name="Petersen M."/>
            <person name="Berrin J.G."/>
            <person name="Delaux P.M."/>
            <person name="Dal Grande F."/>
            <person name="Keller J."/>
        </authorList>
    </citation>
    <scope>NUCLEOTIDE SEQUENCE [LARGE SCALE GENOMIC DNA]</scope>
    <source>
        <strain evidence="2 3">SAG 216-7</strain>
    </source>
</reference>
<protein>
    <submittedName>
        <fullName evidence="2">Uncharacterized protein</fullName>
    </submittedName>
</protein>
<accession>A0ABR2YXS8</accession>
<feature type="compositionally biased region" description="Low complexity" evidence="1">
    <location>
        <begin position="198"/>
        <end position="208"/>
    </location>
</feature>
<evidence type="ECO:0000313" key="3">
    <source>
        <dbReference type="Proteomes" id="UP001491310"/>
    </source>
</evidence>
<comment type="caution">
    <text evidence="2">The sequence shown here is derived from an EMBL/GenBank/DDBJ whole genome shotgun (WGS) entry which is preliminary data.</text>
</comment>
<dbReference type="EMBL" id="JALJOT010000003">
    <property type="protein sequence ID" value="KAK9916704.1"/>
    <property type="molecule type" value="Genomic_DNA"/>
</dbReference>